<dbReference type="EMBL" id="BAABDM010000005">
    <property type="protein sequence ID" value="GAA4100284.1"/>
    <property type="molecule type" value="Genomic_DNA"/>
</dbReference>
<organism evidence="2 3">
    <name type="scientific">Zhongshania borealis</name>
    <dbReference type="NCBI Taxonomy" id="889488"/>
    <lineage>
        <taxon>Bacteria</taxon>
        <taxon>Pseudomonadati</taxon>
        <taxon>Pseudomonadota</taxon>
        <taxon>Gammaproteobacteria</taxon>
        <taxon>Cellvibrionales</taxon>
        <taxon>Spongiibacteraceae</taxon>
        <taxon>Zhongshania</taxon>
    </lineage>
</organism>
<keyword evidence="3" id="KW-1185">Reference proteome</keyword>
<keyword evidence="1" id="KW-0812">Transmembrane</keyword>
<feature type="transmembrane region" description="Helical" evidence="1">
    <location>
        <begin position="108"/>
        <end position="126"/>
    </location>
</feature>
<feature type="transmembrane region" description="Helical" evidence="1">
    <location>
        <begin position="77"/>
        <end position="96"/>
    </location>
</feature>
<name>A0ABP7WZJ5_9GAMM</name>
<dbReference type="Pfam" id="PF14087">
    <property type="entry name" value="DUF4267"/>
    <property type="match status" value="1"/>
</dbReference>
<reference evidence="3" key="1">
    <citation type="journal article" date="2019" name="Int. J. Syst. Evol. Microbiol.">
        <title>The Global Catalogue of Microorganisms (GCM) 10K type strain sequencing project: providing services to taxonomists for standard genome sequencing and annotation.</title>
        <authorList>
            <consortium name="The Broad Institute Genomics Platform"/>
            <consortium name="The Broad Institute Genome Sequencing Center for Infectious Disease"/>
            <person name="Wu L."/>
            <person name="Ma J."/>
        </authorList>
    </citation>
    <scope>NUCLEOTIDE SEQUENCE [LARGE SCALE GENOMIC DNA]</scope>
    <source>
        <strain evidence="3">JCM 17304</strain>
    </source>
</reference>
<dbReference type="Proteomes" id="UP001500392">
    <property type="component" value="Unassembled WGS sequence"/>
</dbReference>
<dbReference type="InterPro" id="IPR025363">
    <property type="entry name" value="DUF4267"/>
</dbReference>
<evidence type="ECO:0000313" key="3">
    <source>
        <dbReference type="Proteomes" id="UP001500392"/>
    </source>
</evidence>
<protein>
    <recommendedName>
        <fullName evidence="4">DUF4267 domain-containing protein</fullName>
    </recommendedName>
</protein>
<feature type="transmembrane region" description="Helical" evidence="1">
    <location>
        <begin position="51"/>
        <end position="70"/>
    </location>
</feature>
<evidence type="ECO:0000256" key="1">
    <source>
        <dbReference type="SAM" id="Phobius"/>
    </source>
</evidence>
<keyword evidence="1" id="KW-1133">Transmembrane helix</keyword>
<dbReference type="RefSeq" id="WP_344936942.1">
    <property type="nucleotide sequence ID" value="NZ_BAABDM010000005.1"/>
</dbReference>
<gene>
    <name evidence="2" type="ORF">GCM10022414_27200</name>
</gene>
<keyword evidence="1" id="KW-0472">Membrane</keyword>
<comment type="caution">
    <text evidence="2">The sequence shown here is derived from an EMBL/GenBank/DDBJ whole genome shotgun (WGS) entry which is preliminary data.</text>
</comment>
<accession>A0ABP7WZJ5</accession>
<evidence type="ECO:0000313" key="2">
    <source>
        <dbReference type="EMBL" id="GAA4100284.1"/>
    </source>
</evidence>
<sequence length="135" mass="15110">MNKTYSKVGAVLVLIMALLQGFYAIFSYLDPAAFSVVRGTELFAAKDSDWVQIYGSRTLFITLVLGYLLYARNYSALMWCALFGTVMPITDGFLAYEAQAPFSVVLKHIATIVFLLVTFTILKVAISQKYNETKH</sequence>
<evidence type="ECO:0008006" key="4">
    <source>
        <dbReference type="Google" id="ProtNLM"/>
    </source>
</evidence>
<proteinExistence type="predicted"/>